<evidence type="ECO:0000256" key="3">
    <source>
        <dbReference type="ARBA" id="ARBA00023163"/>
    </source>
</evidence>
<proteinExistence type="predicted"/>
<dbReference type="SUPFAM" id="SSF48452">
    <property type="entry name" value="TPR-like"/>
    <property type="match status" value="1"/>
</dbReference>
<dbReference type="Pfam" id="PF00196">
    <property type="entry name" value="GerE"/>
    <property type="match status" value="1"/>
</dbReference>
<organism evidence="5 6">
    <name type="scientific">Nocardioides pinisoli</name>
    <dbReference type="NCBI Taxonomy" id="2950279"/>
    <lineage>
        <taxon>Bacteria</taxon>
        <taxon>Bacillati</taxon>
        <taxon>Actinomycetota</taxon>
        <taxon>Actinomycetes</taxon>
        <taxon>Propionibacteriales</taxon>
        <taxon>Nocardioidaceae</taxon>
        <taxon>Nocardioides</taxon>
    </lineage>
</organism>
<evidence type="ECO:0000313" key="6">
    <source>
        <dbReference type="Proteomes" id="UP001204524"/>
    </source>
</evidence>
<dbReference type="PROSITE" id="PS50043">
    <property type="entry name" value="HTH_LUXR_2"/>
    <property type="match status" value="1"/>
</dbReference>
<dbReference type="InterPro" id="IPR016032">
    <property type="entry name" value="Sig_transdc_resp-reg_C-effctor"/>
</dbReference>
<dbReference type="RefSeq" id="WP_254182343.1">
    <property type="nucleotide sequence ID" value="NZ_JANARS010000006.1"/>
</dbReference>
<name>A0ABT1KZF2_9ACTN</name>
<dbReference type="PRINTS" id="PR00038">
    <property type="entry name" value="HTHLUXR"/>
</dbReference>
<evidence type="ECO:0000256" key="2">
    <source>
        <dbReference type="ARBA" id="ARBA00023125"/>
    </source>
</evidence>
<dbReference type="SUPFAM" id="SSF46894">
    <property type="entry name" value="C-terminal effector domain of the bipartite response regulators"/>
    <property type="match status" value="1"/>
</dbReference>
<sequence>MSEAADHFRRGDWQAAYEAWSDAGLGGLGADELEQFSTAAGLVGHHDELVGALQRAFLACQEEGDLRGAARCAFRLSMNSADHGEHALAGGWAARAADLVAEIGEDCVEGGWVAFLMMFRALGEGDLATARSRAAEALEVGRRLRDPDLTAMSTCAQGRVSIMTCQFAAGLAQLDDAMVRVLTGELSPFIAGHVYCTAIEGAQEIGDFGRVAEWTAALERWCAAQPGLLAFTGQCAVHRGQLMRLRGAWDDALREFAEAAERYVEIGTPAAVALTAVETGDVLRLRGRLDDADAAYQRAADLGLDPQPGLALLWLAGGRAAAAVAAVERLLATAEGPVQRCRLLPAAVEVLLACDDVDRARPLADELVSLAASVGSTALSAAGAQAMGAVELAAGDASGALPYLRKAHQLWARASASYDAAVARLLVARCLTALADPSSAERELVAARAVFRQVGAAPMADLASAMLTPDSLPGGLTAREVEVLRLVASGRSNPQIATVLVLSEKTVARHLSNIFAKLDVGSRTAAAAYAFEHGLV</sequence>
<dbReference type="InterPro" id="IPR000792">
    <property type="entry name" value="Tscrpt_reg_LuxR_C"/>
</dbReference>
<dbReference type="PANTHER" id="PTHR43214">
    <property type="entry name" value="TWO-COMPONENT RESPONSE REGULATOR"/>
    <property type="match status" value="1"/>
</dbReference>
<dbReference type="Gene3D" id="1.25.40.10">
    <property type="entry name" value="Tetratricopeptide repeat domain"/>
    <property type="match status" value="1"/>
</dbReference>
<dbReference type="PROSITE" id="PS00622">
    <property type="entry name" value="HTH_LUXR_1"/>
    <property type="match status" value="1"/>
</dbReference>
<dbReference type="EMBL" id="JANARS010000006">
    <property type="protein sequence ID" value="MCP3423148.1"/>
    <property type="molecule type" value="Genomic_DNA"/>
</dbReference>
<feature type="domain" description="HTH luxR-type" evidence="4">
    <location>
        <begin position="469"/>
        <end position="534"/>
    </location>
</feature>
<evidence type="ECO:0000256" key="1">
    <source>
        <dbReference type="ARBA" id="ARBA00023015"/>
    </source>
</evidence>
<accession>A0ABT1KZF2</accession>
<comment type="caution">
    <text evidence="5">The sequence shown here is derived from an EMBL/GenBank/DDBJ whole genome shotgun (WGS) entry which is preliminary data.</text>
</comment>
<dbReference type="InterPro" id="IPR036388">
    <property type="entry name" value="WH-like_DNA-bd_sf"/>
</dbReference>
<reference evidence="5 6" key="1">
    <citation type="submission" date="2022-06" db="EMBL/GenBank/DDBJ databases">
        <authorList>
            <person name="So Y."/>
        </authorList>
    </citation>
    <scope>NUCLEOTIDE SEQUENCE [LARGE SCALE GENOMIC DNA]</scope>
    <source>
        <strain evidence="5 6">STR3</strain>
    </source>
</reference>
<evidence type="ECO:0000313" key="5">
    <source>
        <dbReference type="EMBL" id="MCP3423148.1"/>
    </source>
</evidence>
<dbReference type="InterPro" id="IPR011990">
    <property type="entry name" value="TPR-like_helical_dom_sf"/>
</dbReference>
<gene>
    <name evidence="5" type="ORF">NCI01_15195</name>
</gene>
<dbReference type="SMART" id="SM00421">
    <property type="entry name" value="HTH_LUXR"/>
    <property type="match status" value="1"/>
</dbReference>
<dbReference type="Proteomes" id="UP001204524">
    <property type="component" value="Unassembled WGS sequence"/>
</dbReference>
<dbReference type="PANTHER" id="PTHR43214:SF24">
    <property type="entry name" value="TRANSCRIPTIONAL REGULATORY PROTEIN NARL-RELATED"/>
    <property type="match status" value="1"/>
</dbReference>
<protein>
    <submittedName>
        <fullName evidence="5">Response regulator transcription factor</fullName>
    </submittedName>
</protein>
<keyword evidence="1" id="KW-0805">Transcription regulation</keyword>
<keyword evidence="2" id="KW-0238">DNA-binding</keyword>
<dbReference type="Gene3D" id="1.10.10.10">
    <property type="entry name" value="Winged helix-like DNA-binding domain superfamily/Winged helix DNA-binding domain"/>
    <property type="match status" value="1"/>
</dbReference>
<dbReference type="InterPro" id="IPR039420">
    <property type="entry name" value="WalR-like"/>
</dbReference>
<dbReference type="CDD" id="cd06170">
    <property type="entry name" value="LuxR_C_like"/>
    <property type="match status" value="1"/>
</dbReference>
<evidence type="ECO:0000259" key="4">
    <source>
        <dbReference type="PROSITE" id="PS50043"/>
    </source>
</evidence>
<keyword evidence="6" id="KW-1185">Reference proteome</keyword>
<keyword evidence="3" id="KW-0804">Transcription</keyword>